<reference evidence="2 3" key="1">
    <citation type="journal article" date="2011" name="J. Bacteriol.">
        <title>Complete genome sequence of the cellulose-degrading bacterium Cellulosilyticum lentocellum.</title>
        <authorList>
            <consortium name="US DOE Joint Genome Institute"/>
            <person name="Miller D.A."/>
            <person name="Suen G."/>
            <person name="Bruce D."/>
            <person name="Copeland A."/>
            <person name="Cheng J.F."/>
            <person name="Detter C."/>
            <person name="Goodwin L.A."/>
            <person name="Han C.S."/>
            <person name="Hauser L.J."/>
            <person name="Land M.L."/>
            <person name="Lapidus A."/>
            <person name="Lucas S."/>
            <person name="Meincke L."/>
            <person name="Pitluck S."/>
            <person name="Tapia R."/>
            <person name="Teshima H."/>
            <person name="Woyke T."/>
            <person name="Fox B.G."/>
            <person name="Angert E.R."/>
            <person name="Currie C.R."/>
        </authorList>
    </citation>
    <scope>NUCLEOTIDE SEQUENCE [LARGE SCALE GENOMIC DNA]</scope>
    <source>
        <strain evidence="3">ATCC 49066 / DSM 5427 / NCIMB 11756 / RHM5</strain>
    </source>
</reference>
<evidence type="ECO:0000313" key="3">
    <source>
        <dbReference type="Proteomes" id="UP000008467"/>
    </source>
</evidence>
<dbReference type="STRING" id="642492.Clole_3480"/>
<gene>
    <name evidence="2" type="ordered locus">Clole_3480</name>
</gene>
<sequence>MKANRISYQIAYIGLCICVILLFMRLTPDMVAKKEQPTQVPYETTTKRALYDAGMMSPNHLLGLMPKKVNEFVEQHLDEELILNELTSYEECLALLDYLKVLQRVLYQMFVCLVTLICIHTTRRRVLNYIYNKDGPRRNIPLITTF</sequence>
<protein>
    <submittedName>
        <fullName evidence="2">Uncharacterized protein</fullName>
    </submittedName>
</protein>
<feature type="transmembrane region" description="Helical" evidence="1">
    <location>
        <begin position="6"/>
        <end position="24"/>
    </location>
</feature>
<dbReference type="RefSeq" id="WP_013658440.1">
    <property type="nucleotide sequence ID" value="NC_015275.1"/>
</dbReference>
<evidence type="ECO:0000256" key="1">
    <source>
        <dbReference type="SAM" id="Phobius"/>
    </source>
</evidence>
<keyword evidence="1" id="KW-1133">Transmembrane helix</keyword>
<keyword evidence="1" id="KW-0472">Membrane</keyword>
<accession>F2JSC6</accession>
<proteinExistence type="predicted"/>
<dbReference type="Proteomes" id="UP000008467">
    <property type="component" value="Chromosome"/>
</dbReference>
<dbReference type="HOGENOM" id="CLU_1774053_0_0_9"/>
<feature type="transmembrane region" description="Helical" evidence="1">
    <location>
        <begin position="105"/>
        <end position="122"/>
    </location>
</feature>
<organism evidence="2 3">
    <name type="scientific">Cellulosilyticum lentocellum (strain ATCC 49066 / DSM 5427 / NCIMB 11756 / RHM5)</name>
    <name type="common">Clostridium lentocellum</name>
    <dbReference type="NCBI Taxonomy" id="642492"/>
    <lineage>
        <taxon>Bacteria</taxon>
        <taxon>Bacillati</taxon>
        <taxon>Bacillota</taxon>
        <taxon>Clostridia</taxon>
        <taxon>Lachnospirales</taxon>
        <taxon>Cellulosilyticaceae</taxon>
        <taxon>Cellulosilyticum</taxon>
    </lineage>
</organism>
<dbReference type="EMBL" id="CP002582">
    <property type="protein sequence ID" value="ADZ85164.1"/>
    <property type="molecule type" value="Genomic_DNA"/>
</dbReference>
<name>F2JSC6_CELLD</name>
<dbReference type="AlphaFoldDB" id="F2JSC6"/>
<keyword evidence="1" id="KW-0812">Transmembrane</keyword>
<keyword evidence="3" id="KW-1185">Reference proteome</keyword>
<evidence type="ECO:0000313" key="2">
    <source>
        <dbReference type="EMBL" id="ADZ85164.1"/>
    </source>
</evidence>
<dbReference type="KEGG" id="cle:Clole_3480"/>